<reference evidence="2" key="1">
    <citation type="submission" date="2025-08" db="UniProtKB">
        <authorList>
            <consortium name="RefSeq"/>
        </authorList>
    </citation>
    <scope>IDENTIFICATION</scope>
    <source>
        <tissue evidence="2">Gonads</tissue>
    </source>
</reference>
<protein>
    <submittedName>
        <fullName evidence="2">Uncharacterized protein LOC106177490</fullName>
    </submittedName>
</protein>
<evidence type="ECO:0000313" key="2">
    <source>
        <dbReference type="RefSeq" id="XP_013415731.1"/>
    </source>
</evidence>
<organism evidence="1 2">
    <name type="scientific">Lingula anatina</name>
    <name type="common">Brachiopod</name>
    <name type="synonym">Lingula unguis</name>
    <dbReference type="NCBI Taxonomy" id="7574"/>
    <lineage>
        <taxon>Eukaryota</taxon>
        <taxon>Metazoa</taxon>
        <taxon>Spiralia</taxon>
        <taxon>Lophotrochozoa</taxon>
        <taxon>Brachiopoda</taxon>
        <taxon>Linguliformea</taxon>
        <taxon>Lingulata</taxon>
        <taxon>Lingulida</taxon>
        <taxon>Linguloidea</taxon>
        <taxon>Lingulidae</taxon>
        <taxon>Lingula</taxon>
    </lineage>
</organism>
<sequence length="131" mass="14686">MLRSRRESLNSRPTSSFMKMTTLSHQLCFVIICLIATFYSSQAANVPLPQGAVDLLTAVNLDMESSFGLPLGVDKADSGFCDSRGESRLPDRAYKLNNESQLSVTTNQVFPEVPEFYDANQFHHSLQNFFQ</sequence>
<dbReference type="AlphaFoldDB" id="A0A1S3K0D1"/>
<dbReference type="InParanoid" id="A0A1S3K0D1"/>
<name>A0A1S3K0D1_LINAN</name>
<dbReference type="OrthoDB" id="8939548at2759"/>
<gene>
    <name evidence="2" type="primary">LOC106177490</name>
</gene>
<proteinExistence type="predicted"/>
<dbReference type="RefSeq" id="XP_013415731.1">
    <property type="nucleotide sequence ID" value="XM_013560277.1"/>
</dbReference>
<dbReference type="GeneID" id="106177490"/>
<accession>A0A1S3K0D1</accession>
<keyword evidence="1" id="KW-1185">Reference proteome</keyword>
<dbReference type="KEGG" id="lak:106177490"/>
<dbReference type="Proteomes" id="UP000085678">
    <property type="component" value="Unplaced"/>
</dbReference>
<evidence type="ECO:0000313" key="1">
    <source>
        <dbReference type="Proteomes" id="UP000085678"/>
    </source>
</evidence>